<reference evidence="4" key="1">
    <citation type="submission" date="2025-08" db="UniProtKB">
        <authorList>
            <consortium name="Ensembl"/>
        </authorList>
    </citation>
    <scope>IDENTIFICATION</scope>
</reference>
<evidence type="ECO:0000256" key="1">
    <source>
        <dbReference type="SAM" id="MobiDB-lite"/>
    </source>
</evidence>
<accession>A0A8D2JFY8</accession>
<name>A0A8D2JFY8_VARKO</name>
<reference evidence="4" key="2">
    <citation type="submission" date="2025-09" db="UniProtKB">
        <authorList>
            <consortium name="Ensembl"/>
        </authorList>
    </citation>
    <scope>IDENTIFICATION</scope>
</reference>
<sequence length="346" mass="36957">MCIFSLLGPLHIAIHLFVLSLLPAVKINAKGREVIYLAKGDSVKLGCPYELEPHDQDLDDLDIEWTQMNSDPTNLDNVILSYHGHLRQRVAFALPDPSRYDASINLQNVELSDTATYECKVKKTTVATRKVTVTVLERPSIPRCSIEGKVAMGRKVTLRCGSQSGTSPLVYKWAKGRIGTPHRPGLSLALSFYPHGCCLAFLSSEGPEPGDLVIQNLSQNHAGVYQCSVANRVGSAQCVLDLSFPEGKQIAFLVGPNAENEPICSAANGAGASGCRQPSKARVHHTPAGPSCAPAQAGPWMNSPAPSPAGSSTAGQEAAPAKGCRPKDYGGVHFKEPTRSREGLVI</sequence>
<dbReference type="InterPro" id="IPR013106">
    <property type="entry name" value="Ig_V-set"/>
</dbReference>
<dbReference type="SMART" id="SM00408">
    <property type="entry name" value="IGc2"/>
    <property type="match status" value="2"/>
</dbReference>
<protein>
    <recommendedName>
        <fullName evidence="3">Ig-like domain-containing protein</fullName>
    </recommendedName>
</protein>
<dbReference type="PROSITE" id="PS50835">
    <property type="entry name" value="IG_LIKE"/>
    <property type="match status" value="2"/>
</dbReference>
<feature type="region of interest" description="Disordered" evidence="1">
    <location>
        <begin position="278"/>
        <end position="346"/>
    </location>
</feature>
<dbReference type="InterPro" id="IPR007110">
    <property type="entry name" value="Ig-like_dom"/>
</dbReference>
<evidence type="ECO:0000256" key="2">
    <source>
        <dbReference type="SAM" id="SignalP"/>
    </source>
</evidence>
<dbReference type="Gene3D" id="2.60.40.10">
    <property type="entry name" value="Immunoglobulins"/>
    <property type="match status" value="2"/>
</dbReference>
<dbReference type="InterPro" id="IPR052871">
    <property type="entry name" value="V-set/Ig_domain"/>
</dbReference>
<dbReference type="InterPro" id="IPR013783">
    <property type="entry name" value="Ig-like_fold"/>
</dbReference>
<dbReference type="Pfam" id="PF13927">
    <property type="entry name" value="Ig_3"/>
    <property type="match status" value="1"/>
</dbReference>
<evidence type="ECO:0000313" key="5">
    <source>
        <dbReference type="Proteomes" id="UP000694545"/>
    </source>
</evidence>
<proteinExistence type="predicted"/>
<feature type="compositionally biased region" description="Basic and acidic residues" evidence="1">
    <location>
        <begin position="325"/>
        <end position="346"/>
    </location>
</feature>
<dbReference type="Ensembl" id="ENSVKKT00000009466.1">
    <property type="protein sequence ID" value="ENSVKKP00000009233.1"/>
    <property type="gene ID" value="ENSVKKG00000006541.1"/>
</dbReference>
<dbReference type="InterPro" id="IPR003598">
    <property type="entry name" value="Ig_sub2"/>
</dbReference>
<dbReference type="InterPro" id="IPR003599">
    <property type="entry name" value="Ig_sub"/>
</dbReference>
<evidence type="ECO:0000313" key="4">
    <source>
        <dbReference type="Ensembl" id="ENSVKKP00000009233.1"/>
    </source>
</evidence>
<feature type="signal peptide" evidence="2">
    <location>
        <begin position="1"/>
        <end position="29"/>
    </location>
</feature>
<dbReference type="SMART" id="SM00409">
    <property type="entry name" value="IG"/>
    <property type="match status" value="2"/>
</dbReference>
<dbReference type="OMA" id="GCPWVAL"/>
<dbReference type="AlphaFoldDB" id="A0A8D2JFY8"/>
<evidence type="ECO:0000259" key="3">
    <source>
        <dbReference type="PROSITE" id="PS50835"/>
    </source>
</evidence>
<dbReference type="PANTHER" id="PTHR45166:SF1">
    <property type="entry name" value="V-SET AND IMMUNOGLOBULIN DOMAIN-CONTAINING PROTEIN 8"/>
    <property type="match status" value="1"/>
</dbReference>
<dbReference type="Proteomes" id="UP000694545">
    <property type="component" value="Unplaced"/>
</dbReference>
<feature type="chain" id="PRO_5034200953" description="Ig-like domain-containing protein" evidence="2">
    <location>
        <begin position="30"/>
        <end position="346"/>
    </location>
</feature>
<keyword evidence="5" id="KW-1185">Reference proteome</keyword>
<organism evidence="4 5">
    <name type="scientific">Varanus komodoensis</name>
    <name type="common">Komodo dragon</name>
    <dbReference type="NCBI Taxonomy" id="61221"/>
    <lineage>
        <taxon>Eukaryota</taxon>
        <taxon>Metazoa</taxon>
        <taxon>Chordata</taxon>
        <taxon>Craniata</taxon>
        <taxon>Vertebrata</taxon>
        <taxon>Euteleostomi</taxon>
        <taxon>Lepidosauria</taxon>
        <taxon>Squamata</taxon>
        <taxon>Bifurcata</taxon>
        <taxon>Unidentata</taxon>
        <taxon>Episquamata</taxon>
        <taxon>Toxicofera</taxon>
        <taxon>Anguimorpha</taxon>
        <taxon>Paleoanguimorpha</taxon>
        <taxon>Varanoidea</taxon>
        <taxon>Varanidae</taxon>
        <taxon>Varanus</taxon>
    </lineage>
</organism>
<dbReference type="PANTHER" id="PTHR45166">
    <property type="entry name" value="V-SET AND IMMUNOGLOBULIN DOMAIN-CONTAINING PROTEIN 8"/>
    <property type="match status" value="1"/>
</dbReference>
<feature type="domain" description="Ig-like" evidence="3">
    <location>
        <begin position="23"/>
        <end position="134"/>
    </location>
</feature>
<dbReference type="SUPFAM" id="SSF48726">
    <property type="entry name" value="Immunoglobulin"/>
    <property type="match status" value="2"/>
</dbReference>
<feature type="domain" description="Ig-like" evidence="3">
    <location>
        <begin position="139"/>
        <end position="243"/>
    </location>
</feature>
<dbReference type="InterPro" id="IPR036179">
    <property type="entry name" value="Ig-like_dom_sf"/>
</dbReference>
<keyword evidence="2" id="KW-0732">Signal</keyword>
<dbReference type="Pfam" id="PF07686">
    <property type="entry name" value="V-set"/>
    <property type="match status" value="1"/>
</dbReference>